<dbReference type="GO" id="GO:0006364">
    <property type="term" value="P:rRNA processing"/>
    <property type="evidence" value="ECO:0007669"/>
    <property type="project" value="UniProtKB-KW"/>
</dbReference>
<organism evidence="8 9">
    <name type="scientific">Methanobrevibacter smithii DSM 2375</name>
    <dbReference type="NCBI Taxonomy" id="483214"/>
    <lineage>
        <taxon>Archaea</taxon>
        <taxon>Methanobacteriati</taxon>
        <taxon>Methanobacteriota</taxon>
        <taxon>Methanomada group</taxon>
        <taxon>Methanobacteria</taxon>
        <taxon>Methanobacteriales</taxon>
        <taxon>Methanobacteriaceae</taxon>
        <taxon>Methanobrevibacter</taxon>
    </lineage>
</organism>
<reference evidence="8 9" key="2">
    <citation type="submission" date="2008-11" db="EMBL/GenBank/DDBJ databases">
        <title>Draft genome sequence of Methanobrevibacter smithii (DSM 2375).</title>
        <authorList>
            <person name="Sudarsanam P."/>
            <person name="Ley R."/>
            <person name="Guruge J."/>
            <person name="Turnbaugh P.J."/>
            <person name="Mahowald M."/>
            <person name="Liep D."/>
            <person name="Gordon J."/>
        </authorList>
    </citation>
    <scope>NUCLEOTIDE SEQUENCE [LARGE SCALE GENOMIC DNA]</scope>
    <source>
        <strain evidence="8 9">DSM 2375</strain>
    </source>
</reference>
<comment type="caution">
    <text evidence="7">Lacks conserved residue(s) required for the propagation of feature annotation.</text>
</comment>
<evidence type="ECO:0000313" key="9">
    <source>
        <dbReference type="Proteomes" id="UP000003489"/>
    </source>
</evidence>
<keyword evidence="3 7" id="KW-0808">Transferase</keyword>
<keyword evidence="6 7" id="KW-0067">ATP-binding</keyword>
<feature type="binding site" evidence="7">
    <location>
        <position position="19"/>
    </location>
    <ligand>
        <name>ATP</name>
        <dbReference type="ChEBI" id="CHEBI:30616"/>
    </ligand>
</feature>
<keyword evidence="1 7" id="KW-0690">Ribosome biogenesis</keyword>
<accession>B9AG71</accession>
<reference evidence="8 9" key="1">
    <citation type="submission" date="2008-10" db="EMBL/GenBank/DDBJ databases">
        <authorList>
            <person name="Fulton L."/>
            <person name="Clifton S."/>
            <person name="Fulton B."/>
            <person name="Xu J."/>
            <person name="Minx P."/>
            <person name="Pepin K.H."/>
            <person name="Johnson M."/>
            <person name="Bhonagiri V."/>
            <person name="Nash W.E."/>
            <person name="Mardis E.R."/>
            <person name="Wilson R.K."/>
        </authorList>
    </citation>
    <scope>NUCLEOTIDE SEQUENCE [LARGE SCALE GENOMIC DNA]</scope>
    <source>
        <strain evidence="8 9">DSM 2375</strain>
    </source>
</reference>
<dbReference type="GO" id="GO:0004017">
    <property type="term" value="F:AMP kinase activity"/>
    <property type="evidence" value="ECO:0007669"/>
    <property type="project" value="UniProtKB-UniRule"/>
</dbReference>
<feature type="binding site" evidence="7">
    <location>
        <position position="22"/>
    </location>
    <ligand>
        <name>ATP</name>
        <dbReference type="ChEBI" id="CHEBI:30616"/>
    </ligand>
</feature>
<evidence type="ECO:0000256" key="5">
    <source>
        <dbReference type="ARBA" id="ARBA00022777"/>
    </source>
</evidence>
<feature type="region of interest" description="LID" evidence="7">
    <location>
        <begin position="114"/>
        <end position="124"/>
    </location>
</feature>
<evidence type="ECO:0000256" key="4">
    <source>
        <dbReference type="ARBA" id="ARBA00022741"/>
    </source>
</evidence>
<protein>
    <recommendedName>
        <fullName evidence="7">Putative adenylate kinase</fullName>
        <shortName evidence="7">AK</shortName>
        <ecNumber evidence="7">2.7.4.3</ecNumber>
    </recommendedName>
    <alternativeName>
        <fullName evidence="7">ATP-AMP transphosphorylase</fullName>
    </alternativeName>
</protein>
<dbReference type="GO" id="GO:0042274">
    <property type="term" value="P:ribosomal small subunit biogenesis"/>
    <property type="evidence" value="ECO:0007669"/>
    <property type="project" value="UniProtKB-UniRule"/>
</dbReference>
<feature type="binding site" evidence="7">
    <location>
        <position position="21"/>
    </location>
    <ligand>
        <name>ATP</name>
        <dbReference type="ChEBI" id="CHEBI:30616"/>
    </ligand>
</feature>
<keyword evidence="5 7" id="KW-0418">Kinase</keyword>
<dbReference type="Pfam" id="PF13238">
    <property type="entry name" value="AAA_18"/>
    <property type="match status" value="1"/>
</dbReference>
<evidence type="ECO:0000256" key="3">
    <source>
        <dbReference type="ARBA" id="ARBA00022679"/>
    </source>
</evidence>
<comment type="catalytic activity">
    <reaction evidence="7">
        <text>ATP + H2O = ADP + phosphate + H(+)</text>
        <dbReference type="Rhea" id="RHEA:13065"/>
        <dbReference type="ChEBI" id="CHEBI:15377"/>
        <dbReference type="ChEBI" id="CHEBI:15378"/>
        <dbReference type="ChEBI" id="CHEBI:30616"/>
        <dbReference type="ChEBI" id="CHEBI:43474"/>
        <dbReference type="ChEBI" id="CHEBI:456216"/>
    </reaction>
</comment>
<dbReference type="PANTHER" id="PTHR12595:SF0">
    <property type="entry name" value="ADENYLATE KINASE ISOENZYME 6"/>
    <property type="match status" value="1"/>
</dbReference>
<evidence type="ECO:0000256" key="1">
    <source>
        <dbReference type="ARBA" id="ARBA00022517"/>
    </source>
</evidence>
<comment type="subunit">
    <text evidence="7">Interacts with uS11. Not a structural component of 40S pre-ribosomes, but transiently interacts with them by binding to uS11.</text>
</comment>
<keyword evidence="2 7" id="KW-0698">rRNA processing</keyword>
<comment type="function">
    <text evidence="7">Broad-specificity nucleoside monophosphate (NMP) kinase that catalyzes the reversible transfer of the terminal phosphate group between nucleoside triphosphates and monophosphates. Has also ATPase activity. Involved in the late maturation steps of the 30S ribosomal particles, specifically 16S rRNA maturation. While NMP activity is not required for ribosome maturation, ATPase activity is. Associates transiently with small ribosomal subunit protein uS11. ATP hydrolysis breaks the interaction with uS11. May temporarily remove uS11 from the ribosome to enable a conformational change of the ribosomal RNA that is needed for the final maturation step of the small ribosomal subunit.</text>
</comment>
<dbReference type="EC" id="2.7.4.3" evidence="7"/>
<dbReference type="GO" id="GO:0005524">
    <property type="term" value="F:ATP binding"/>
    <property type="evidence" value="ECO:0007669"/>
    <property type="project" value="UniProtKB-UniRule"/>
</dbReference>
<gene>
    <name evidence="8" type="ORF">METSMIALI_01373</name>
</gene>
<evidence type="ECO:0000256" key="2">
    <source>
        <dbReference type="ARBA" id="ARBA00022552"/>
    </source>
</evidence>
<comment type="caution">
    <text evidence="8">The sequence shown here is derived from an EMBL/GenBank/DDBJ whole genome shotgun (WGS) entry which is preliminary data.</text>
</comment>
<sequence length="186" mass="20416">MIVGNMNQVIFISGTPCVGKTTLASELSKRLGANLVRVNELAISNDLVLGIDNKKGYKIIDIPELDVVLGEIIDNLDSDKLLIVEGHLSHLCNGADKVIILRVHPSILEERLAGRKYSDSKIRENLEAEALDVCGAEAYDAYGEDVCEIDVSDLSIDEAINLVVDVIFDKKDFPFGVIDFMDWLIG</sequence>
<feature type="binding site" evidence="7">
    <location>
        <position position="20"/>
    </location>
    <ligand>
        <name>ATP</name>
        <dbReference type="ChEBI" id="CHEBI:30616"/>
    </ligand>
</feature>
<dbReference type="InterPro" id="IPR020618">
    <property type="entry name" value="Adenyl_kinase_AK6"/>
</dbReference>
<proteinExistence type="inferred from homology"/>
<feature type="binding site" evidence="7">
    <location>
        <position position="115"/>
    </location>
    <ligand>
        <name>ATP</name>
        <dbReference type="ChEBI" id="CHEBI:30616"/>
    </ligand>
</feature>
<dbReference type="GO" id="GO:0016887">
    <property type="term" value="F:ATP hydrolysis activity"/>
    <property type="evidence" value="ECO:0007669"/>
    <property type="project" value="InterPro"/>
</dbReference>
<evidence type="ECO:0000256" key="6">
    <source>
        <dbReference type="ARBA" id="ARBA00022840"/>
    </source>
</evidence>
<name>B9AG71_METSM</name>
<comment type="similarity">
    <text evidence="7">Belongs to the adenylate kinase family. AK6 subfamily.</text>
</comment>
<dbReference type="HOGENOM" id="CLU_079096_0_1_2"/>
<evidence type="ECO:0000256" key="7">
    <source>
        <dbReference type="HAMAP-Rule" id="MF_00039"/>
    </source>
</evidence>
<dbReference type="PATRIC" id="fig|483214.13.peg.1319"/>
<evidence type="ECO:0000313" key="8">
    <source>
        <dbReference type="EMBL" id="EEE42461.1"/>
    </source>
</evidence>
<dbReference type="PANTHER" id="PTHR12595">
    <property type="entry name" value="POS9-ACTIVATING FACTOR FAP7-RELATED"/>
    <property type="match status" value="1"/>
</dbReference>
<dbReference type="HAMAP" id="MF_00039">
    <property type="entry name" value="Adenylate_kinase_AK6"/>
    <property type="match status" value="1"/>
</dbReference>
<keyword evidence="4 7" id="KW-0547">Nucleotide-binding</keyword>
<dbReference type="Gene3D" id="3.40.50.300">
    <property type="entry name" value="P-loop containing nucleotide triphosphate hydrolases"/>
    <property type="match status" value="1"/>
</dbReference>
<dbReference type="EMBL" id="ABYW01000012">
    <property type="protein sequence ID" value="EEE42461.1"/>
    <property type="molecule type" value="Genomic_DNA"/>
</dbReference>
<dbReference type="SUPFAM" id="SSF52540">
    <property type="entry name" value="P-loop containing nucleoside triphosphate hydrolases"/>
    <property type="match status" value="1"/>
</dbReference>
<dbReference type="InterPro" id="IPR027417">
    <property type="entry name" value="P-loop_NTPase"/>
</dbReference>
<dbReference type="Proteomes" id="UP000003489">
    <property type="component" value="Unassembled WGS sequence"/>
</dbReference>
<dbReference type="AlphaFoldDB" id="B9AG71"/>
<comment type="catalytic activity">
    <reaction evidence="7">
        <text>AMP + ATP = 2 ADP</text>
        <dbReference type="Rhea" id="RHEA:12973"/>
        <dbReference type="ChEBI" id="CHEBI:30616"/>
        <dbReference type="ChEBI" id="CHEBI:456215"/>
        <dbReference type="ChEBI" id="CHEBI:456216"/>
        <dbReference type="EC" id="2.7.4.3"/>
    </reaction>
</comment>